<reference evidence="7 8" key="1">
    <citation type="submission" date="2017-05" db="EMBL/GenBank/DDBJ databases">
        <authorList>
            <person name="Blom J."/>
        </authorList>
    </citation>
    <scope>NUCLEOTIDE SEQUENCE [LARGE SCALE GENOMIC DNA]</scope>
    <source>
        <strain evidence="7">PD885</strain>
    </source>
</reference>
<feature type="transmembrane region" description="Helical" evidence="5">
    <location>
        <begin position="89"/>
        <end position="108"/>
    </location>
</feature>
<feature type="chain" id="PRO_5045777997" evidence="6">
    <location>
        <begin position="25"/>
        <end position="123"/>
    </location>
</feature>
<keyword evidence="5" id="KW-0472">Membrane</keyword>
<gene>
    <name evidence="7" type="ORF">PD885_02251</name>
</gene>
<evidence type="ECO:0000256" key="1">
    <source>
        <dbReference type="ARBA" id="ARBA00004651"/>
    </source>
</evidence>
<evidence type="ECO:0000313" key="7">
    <source>
        <dbReference type="EMBL" id="SMQ99493.1"/>
    </source>
</evidence>
<keyword evidence="3" id="KW-1003">Cell membrane</keyword>
<proteinExistence type="predicted"/>
<keyword evidence="6" id="KW-0732">Signal</keyword>
<keyword evidence="4" id="KW-0769">Symport</keyword>
<dbReference type="PANTHER" id="PTHR43528">
    <property type="entry name" value="ALPHA-KETOGLUTARATE PERMEASE"/>
    <property type="match status" value="1"/>
</dbReference>
<keyword evidence="5" id="KW-1133">Transmembrane helix</keyword>
<dbReference type="Proteomes" id="UP000195877">
    <property type="component" value="Chromosome 1"/>
</dbReference>
<evidence type="ECO:0000256" key="4">
    <source>
        <dbReference type="ARBA" id="ARBA00022847"/>
    </source>
</evidence>
<dbReference type="InterPro" id="IPR036259">
    <property type="entry name" value="MFS_trans_sf"/>
</dbReference>
<feature type="signal peptide" evidence="6">
    <location>
        <begin position="1"/>
        <end position="24"/>
    </location>
</feature>
<dbReference type="SUPFAM" id="SSF103473">
    <property type="entry name" value="MFS general substrate transporter"/>
    <property type="match status" value="1"/>
</dbReference>
<dbReference type="EMBL" id="LT853882">
    <property type="protein sequence ID" value="SMQ99493.1"/>
    <property type="molecule type" value="Genomic_DNA"/>
</dbReference>
<name>A0ABY1RQG1_9XANT</name>
<evidence type="ECO:0000256" key="2">
    <source>
        <dbReference type="ARBA" id="ARBA00022448"/>
    </source>
</evidence>
<organism evidence="7 8">
    <name type="scientific">Xanthomonas fragariae</name>
    <dbReference type="NCBI Taxonomy" id="48664"/>
    <lineage>
        <taxon>Bacteria</taxon>
        <taxon>Pseudomonadati</taxon>
        <taxon>Pseudomonadota</taxon>
        <taxon>Gammaproteobacteria</taxon>
        <taxon>Lysobacterales</taxon>
        <taxon>Lysobacteraceae</taxon>
        <taxon>Xanthomonas</taxon>
    </lineage>
</organism>
<evidence type="ECO:0000256" key="3">
    <source>
        <dbReference type="ARBA" id="ARBA00022475"/>
    </source>
</evidence>
<accession>A0ABY1RQG1</accession>
<feature type="transmembrane region" description="Helical" evidence="5">
    <location>
        <begin position="58"/>
        <end position="77"/>
    </location>
</feature>
<comment type="subcellular location">
    <subcellularLocation>
        <location evidence="1">Cell membrane</location>
        <topology evidence="1">Multi-pass membrane protein</topology>
    </subcellularLocation>
</comment>
<keyword evidence="5" id="KW-0812">Transmembrane</keyword>
<evidence type="ECO:0000313" key="8">
    <source>
        <dbReference type="Proteomes" id="UP000195877"/>
    </source>
</evidence>
<dbReference type="InterPro" id="IPR051084">
    <property type="entry name" value="H+-coupled_symporters"/>
</dbReference>
<keyword evidence="8" id="KW-1185">Reference proteome</keyword>
<dbReference type="PANTHER" id="PTHR43528:SF7">
    <property type="entry name" value="MFS TRANSPORTER"/>
    <property type="match status" value="1"/>
</dbReference>
<keyword evidence="2" id="KW-0813">Transport</keyword>
<sequence>MVTASALVVALMTPALLQSAYGYAASVALQANSVAIVLHALGCVVSGALSDRLGSGQAAACCSSAAYFLGISAWLFYRLAGELQLLFPLYALQGASLGILGAVPRILVEAFPTVMRLSGVSFA</sequence>
<evidence type="ECO:0000256" key="5">
    <source>
        <dbReference type="SAM" id="Phobius"/>
    </source>
</evidence>
<evidence type="ECO:0000256" key="6">
    <source>
        <dbReference type="SAM" id="SignalP"/>
    </source>
</evidence>
<protein>
    <submittedName>
        <fullName evidence="7">Sialic acid transporter</fullName>
    </submittedName>
</protein>